<accession>A0A382UEN6</accession>
<dbReference type="EMBL" id="UINC01143671">
    <property type="protein sequence ID" value="SVD32723.1"/>
    <property type="molecule type" value="Genomic_DNA"/>
</dbReference>
<organism evidence="1">
    <name type="scientific">marine metagenome</name>
    <dbReference type="NCBI Taxonomy" id="408172"/>
    <lineage>
        <taxon>unclassified sequences</taxon>
        <taxon>metagenomes</taxon>
        <taxon>ecological metagenomes</taxon>
    </lineage>
</organism>
<dbReference type="AlphaFoldDB" id="A0A382UEN6"/>
<protein>
    <submittedName>
        <fullName evidence="1">Uncharacterized protein</fullName>
    </submittedName>
</protein>
<name>A0A382UEN6_9ZZZZ</name>
<proteinExistence type="predicted"/>
<sequence length="33" mass="3612">MTFEMLLLAAIVAASVILFAFEVFPVDKVSLLI</sequence>
<reference evidence="1" key="1">
    <citation type="submission" date="2018-05" db="EMBL/GenBank/DDBJ databases">
        <authorList>
            <person name="Lanie J.A."/>
            <person name="Ng W.-L."/>
            <person name="Kazmierczak K.M."/>
            <person name="Andrzejewski T.M."/>
            <person name="Davidsen T.M."/>
            <person name="Wayne K.J."/>
            <person name="Tettelin H."/>
            <person name="Glass J.I."/>
            <person name="Rusch D."/>
            <person name="Podicherti R."/>
            <person name="Tsui H.-C.T."/>
            <person name="Winkler M.E."/>
        </authorList>
    </citation>
    <scope>NUCLEOTIDE SEQUENCE</scope>
</reference>
<gene>
    <name evidence="1" type="ORF">METZ01_LOCUS385577</name>
</gene>
<evidence type="ECO:0000313" key="1">
    <source>
        <dbReference type="EMBL" id="SVD32723.1"/>
    </source>
</evidence>
<feature type="non-terminal residue" evidence="1">
    <location>
        <position position="33"/>
    </location>
</feature>